<protein>
    <submittedName>
        <fullName evidence="1">Uncharacterized protein</fullName>
    </submittedName>
</protein>
<evidence type="ECO:0000313" key="2">
    <source>
        <dbReference type="Proteomes" id="UP000177481"/>
    </source>
</evidence>
<gene>
    <name evidence="1" type="ORF">A3A71_02720</name>
</gene>
<evidence type="ECO:0000313" key="1">
    <source>
        <dbReference type="EMBL" id="OGD64935.1"/>
    </source>
</evidence>
<accession>A0A1F5EC26</accession>
<dbReference type="EMBL" id="MEZX01000002">
    <property type="protein sequence ID" value="OGD64935.1"/>
    <property type="molecule type" value="Genomic_DNA"/>
</dbReference>
<name>A0A1F5EC26_9BACT</name>
<sequence>MQKRLEKLSSAILLIGALIFISGLATRVGSQPIPQRSRTLSSLTARNEAIRNAASKGQRSYAFKTNFIPGIGFLTDPQAYKDSWTNSVGLRARSD</sequence>
<dbReference type="STRING" id="1797471.A3A71_02720"/>
<organism evidence="1 2">
    <name type="scientific">Candidatus Berkelbacteria bacterium RIFCSPLOWO2_01_FULL_50_28</name>
    <dbReference type="NCBI Taxonomy" id="1797471"/>
    <lineage>
        <taxon>Bacteria</taxon>
        <taxon>Candidatus Berkelbacteria</taxon>
    </lineage>
</organism>
<dbReference type="Proteomes" id="UP000177481">
    <property type="component" value="Unassembled WGS sequence"/>
</dbReference>
<proteinExistence type="predicted"/>
<comment type="caution">
    <text evidence="1">The sequence shown here is derived from an EMBL/GenBank/DDBJ whole genome shotgun (WGS) entry which is preliminary data.</text>
</comment>
<reference evidence="1 2" key="1">
    <citation type="journal article" date="2016" name="Nat. Commun.">
        <title>Thousands of microbial genomes shed light on interconnected biogeochemical processes in an aquifer system.</title>
        <authorList>
            <person name="Anantharaman K."/>
            <person name="Brown C.T."/>
            <person name="Hug L.A."/>
            <person name="Sharon I."/>
            <person name="Castelle C.J."/>
            <person name="Probst A.J."/>
            <person name="Thomas B.C."/>
            <person name="Singh A."/>
            <person name="Wilkins M.J."/>
            <person name="Karaoz U."/>
            <person name="Brodie E.L."/>
            <person name="Williams K.H."/>
            <person name="Hubbard S.S."/>
            <person name="Banfield J.F."/>
        </authorList>
    </citation>
    <scope>NUCLEOTIDE SEQUENCE [LARGE SCALE GENOMIC DNA]</scope>
</reference>
<dbReference type="AlphaFoldDB" id="A0A1F5EC26"/>